<gene>
    <name evidence="2" type="ORF">HPB51_017986</name>
</gene>
<dbReference type="AlphaFoldDB" id="A0A9J6D600"/>
<reference evidence="2" key="2">
    <citation type="submission" date="2021-09" db="EMBL/GenBank/DDBJ databases">
        <authorList>
            <person name="Jia N."/>
            <person name="Wang J."/>
            <person name="Shi W."/>
            <person name="Du L."/>
            <person name="Sun Y."/>
            <person name="Zhan W."/>
            <person name="Jiang J."/>
            <person name="Wang Q."/>
            <person name="Zhang B."/>
            <person name="Ji P."/>
            <person name="Sakyi L.B."/>
            <person name="Cui X."/>
            <person name="Yuan T."/>
            <person name="Jiang B."/>
            <person name="Yang W."/>
            <person name="Lam T.T.-Y."/>
            <person name="Chang Q."/>
            <person name="Ding S."/>
            <person name="Wang X."/>
            <person name="Zhu J."/>
            <person name="Ruan X."/>
            <person name="Zhao L."/>
            <person name="Wei J."/>
            <person name="Que T."/>
            <person name="Du C."/>
            <person name="Cheng J."/>
            <person name="Dai P."/>
            <person name="Han X."/>
            <person name="Huang E."/>
            <person name="Gao Y."/>
            <person name="Liu J."/>
            <person name="Shao H."/>
            <person name="Ye R."/>
            <person name="Li L."/>
            <person name="Wei W."/>
            <person name="Wang X."/>
            <person name="Wang C."/>
            <person name="Huo Q."/>
            <person name="Li W."/>
            <person name="Guo W."/>
            <person name="Chen H."/>
            <person name="Chen S."/>
            <person name="Zhou L."/>
            <person name="Zhou L."/>
            <person name="Ni X."/>
            <person name="Tian J."/>
            <person name="Zhou Y."/>
            <person name="Sheng Y."/>
            <person name="Liu T."/>
            <person name="Pan Y."/>
            <person name="Xia L."/>
            <person name="Li J."/>
            <person name="Zhao F."/>
            <person name="Cao W."/>
        </authorList>
    </citation>
    <scope>NUCLEOTIDE SEQUENCE</scope>
    <source>
        <strain evidence="2">Rmic-2018</strain>
        <tissue evidence="2">Larvae</tissue>
    </source>
</reference>
<accession>A0A9J6D600</accession>
<evidence type="ECO:0000313" key="2">
    <source>
        <dbReference type="EMBL" id="KAH8009466.1"/>
    </source>
</evidence>
<name>A0A9J6D600_RHIMP</name>
<sequence length="279" mass="30267">MRGSPFEVPDCTRRSRRSARKPLGRLPARRHSQHPLPAAIVAAVVAWHPPRTALLWGWVGVFSLEASSQVAVCAQLVAADLLQKDLRTHGIIDDVDTPSSCPETFHQFTASSQTMESPSGQSPMQPSPANLFDSLHEKENIPQKMATSSSSGTSCGSAVTYRCKKQCLNGASTRYAIYRVDDEVVAGVGRPQQRHSENGVVAALVSRLVEGEAAAPLVTSGTRRRPLSSMGLQRRHTIGSSRDVKFHPFPSVRKVPSGQRTDDGGEWRRTASLRVASPV</sequence>
<dbReference type="EMBL" id="JABSTU010000011">
    <property type="protein sequence ID" value="KAH8009466.1"/>
    <property type="molecule type" value="Genomic_DNA"/>
</dbReference>
<proteinExistence type="predicted"/>
<evidence type="ECO:0000256" key="1">
    <source>
        <dbReference type="SAM" id="MobiDB-lite"/>
    </source>
</evidence>
<dbReference type="Proteomes" id="UP000821866">
    <property type="component" value="Chromosome 9"/>
</dbReference>
<feature type="region of interest" description="Disordered" evidence="1">
    <location>
        <begin position="1"/>
        <end position="30"/>
    </location>
</feature>
<feature type="compositionally biased region" description="Basic and acidic residues" evidence="1">
    <location>
        <begin position="260"/>
        <end position="269"/>
    </location>
</feature>
<reference evidence="2" key="1">
    <citation type="journal article" date="2020" name="Cell">
        <title>Large-Scale Comparative Analyses of Tick Genomes Elucidate Their Genetic Diversity and Vector Capacities.</title>
        <authorList>
            <consortium name="Tick Genome and Microbiome Consortium (TIGMIC)"/>
            <person name="Jia N."/>
            <person name="Wang J."/>
            <person name="Shi W."/>
            <person name="Du L."/>
            <person name="Sun Y."/>
            <person name="Zhan W."/>
            <person name="Jiang J.F."/>
            <person name="Wang Q."/>
            <person name="Zhang B."/>
            <person name="Ji P."/>
            <person name="Bell-Sakyi L."/>
            <person name="Cui X.M."/>
            <person name="Yuan T.T."/>
            <person name="Jiang B.G."/>
            <person name="Yang W.F."/>
            <person name="Lam T.T."/>
            <person name="Chang Q.C."/>
            <person name="Ding S.J."/>
            <person name="Wang X.J."/>
            <person name="Zhu J.G."/>
            <person name="Ruan X.D."/>
            <person name="Zhao L."/>
            <person name="Wei J.T."/>
            <person name="Ye R.Z."/>
            <person name="Que T.C."/>
            <person name="Du C.H."/>
            <person name="Zhou Y.H."/>
            <person name="Cheng J.X."/>
            <person name="Dai P.F."/>
            <person name="Guo W.B."/>
            <person name="Han X.H."/>
            <person name="Huang E.J."/>
            <person name="Li L.F."/>
            <person name="Wei W."/>
            <person name="Gao Y.C."/>
            <person name="Liu J.Z."/>
            <person name="Shao H.Z."/>
            <person name="Wang X."/>
            <person name="Wang C.C."/>
            <person name="Yang T.C."/>
            <person name="Huo Q.B."/>
            <person name="Li W."/>
            <person name="Chen H.Y."/>
            <person name="Chen S.E."/>
            <person name="Zhou L.G."/>
            <person name="Ni X.B."/>
            <person name="Tian J.H."/>
            <person name="Sheng Y."/>
            <person name="Liu T."/>
            <person name="Pan Y.S."/>
            <person name="Xia L.Y."/>
            <person name="Li J."/>
            <person name="Zhao F."/>
            <person name="Cao W.C."/>
        </authorList>
    </citation>
    <scope>NUCLEOTIDE SEQUENCE</scope>
    <source>
        <strain evidence="2">Rmic-2018</strain>
    </source>
</reference>
<dbReference type="VEuPathDB" id="VectorBase:LOC119178328"/>
<protein>
    <submittedName>
        <fullName evidence="2">Uncharacterized protein</fullName>
    </submittedName>
</protein>
<feature type="compositionally biased region" description="Basic residues" evidence="1">
    <location>
        <begin position="14"/>
        <end position="30"/>
    </location>
</feature>
<feature type="region of interest" description="Disordered" evidence="1">
    <location>
        <begin position="222"/>
        <end position="279"/>
    </location>
</feature>
<keyword evidence="3" id="KW-1185">Reference proteome</keyword>
<comment type="caution">
    <text evidence="2">The sequence shown here is derived from an EMBL/GenBank/DDBJ whole genome shotgun (WGS) entry which is preliminary data.</text>
</comment>
<organism evidence="2 3">
    <name type="scientific">Rhipicephalus microplus</name>
    <name type="common">Cattle tick</name>
    <name type="synonym">Boophilus microplus</name>
    <dbReference type="NCBI Taxonomy" id="6941"/>
    <lineage>
        <taxon>Eukaryota</taxon>
        <taxon>Metazoa</taxon>
        <taxon>Ecdysozoa</taxon>
        <taxon>Arthropoda</taxon>
        <taxon>Chelicerata</taxon>
        <taxon>Arachnida</taxon>
        <taxon>Acari</taxon>
        <taxon>Parasitiformes</taxon>
        <taxon>Ixodida</taxon>
        <taxon>Ixodoidea</taxon>
        <taxon>Ixodidae</taxon>
        <taxon>Rhipicephalinae</taxon>
        <taxon>Rhipicephalus</taxon>
        <taxon>Boophilus</taxon>
    </lineage>
</organism>
<evidence type="ECO:0000313" key="3">
    <source>
        <dbReference type="Proteomes" id="UP000821866"/>
    </source>
</evidence>